<reference evidence="2 3" key="1">
    <citation type="submission" date="2021-01" db="EMBL/GenBank/DDBJ databases">
        <title>Genome public.</title>
        <authorList>
            <person name="Liu C."/>
            <person name="Sun Q."/>
        </authorList>
    </citation>
    <scope>NUCLEOTIDE SEQUENCE [LARGE SCALE GENOMIC DNA]</scope>
    <source>
        <strain evidence="2 3">YIM B02564</strain>
    </source>
</reference>
<dbReference type="Proteomes" id="UP000623967">
    <property type="component" value="Unassembled WGS sequence"/>
</dbReference>
<proteinExistence type="predicted"/>
<organism evidence="2 3">
    <name type="scientific">Neobacillus paridis</name>
    <dbReference type="NCBI Taxonomy" id="2803862"/>
    <lineage>
        <taxon>Bacteria</taxon>
        <taxon>Bacillati</taxon>
        <taxon>Bacillota</taxon>
        <taxon>Bacilli</taxon>
        <taxon>Bacillales</taxon>
        <taxon>Bacillaceae</taxon>
        <taxon>Neobacillus</taxon>
    </lineage>
</organism>
<evidence type="ECO:0000256" key="1">
    <source>
        <dbReference type="SAM" id="MobiDB-lite"/>
    </source>
</evidence>
<feature type="region of interest" description="Disordered" evidence="1">
    <location>
        <begin position="448"/>
        <end position="478"/>
    </location>
</feature>
<name>A0ABS1TI45_9BACI</name>
<evidence type="ECO:0000313" key="2">
    <source>
        <dbReference type="EMBL" id="MBL4950995.1"/>
    </source>
</evidence>
<evidence type="ECO:0000313" key="3">
    <source>
        <dbReference type="Proteomes" id="UP000623967"/>
    </source>
</evidence>
<dbReference type="EMBL" id="JAESWB010000025">
    <property type="protein sequence ID" value="MBL4950995.1"/>
    <property type="molecule type" value="Genomic_DNA"/>
</dbReference>
<comment type="caution">
    <text evidence="2">The sequence shown here is derived from an EMBL/GenBank/DDBJ whole genome shotgun (WGS) entry which is preliminary data.</text>
</comment>
<evidence type="ECO:0008006" key="4">
    <source>
        <dbReference type="Google" id="ProtNLM"/>
    </source>
</evidence>
<keyword evidence="3" id="KW-1185">Reference proteome</keyword>
<accession>A0ABS1TI45</accession>
<protein>
    <recommendedName>
        <fullName evidence="4">Phage portal protein</fullName>
    </recommendedName>
</protein>
<sequence>MPITFEQLSKLIINDLNSINLTNKSSILTKYTKEQIIGFLENPIKAEKQLRQLSQYLFTVSPNYKRLIQYFAGILRFDYIVEPYDLDTEKIDIKSFKKQYLNTLKILEIMNIPHEFTKVLRHAFRDDIFYGYEHMADNSYFIQRLDPNYCKISSIEDGVYNYAFDFTYFKNDEEVEKYPLEFIQKYKKYKSNKSEYRWQELDSKNTICFKVNEELDYPIPPFSGVFESLFDIDENKRMRKVKNKIDNYMILTQKIPIAESSGEANKFLIDLDTATAFHNKATQSLPDEVGLVTSPMSIEAIKLERKTKDSDNVAEAERNYYNAAGVSQLLFNADKATSSGLAKSIITDEQIAFTCLQQFERWINRKLKNINKRFKFRVKFLKTTNFNIDTVRDGLLKSAQYGLPVKSALAATLDLTPSSFINMTFLENSVLDLPNILIPLSSSHTLTNKEGAGAPKKNEDDLTESGIITRETDGNIRD</sequence>
<gene>
    <name evidence="2" type="ORF">JK635_01915</name>
</gene>